<dbReference type="GO" id="GO:0004672">
    <property type="term" value="F:protein kinase activity"/>
    <property type="evidence" value="ECO:0007669"/>
    <property type="project" value="InterPro"/>
</dbReference>
<accession>A0AA39I1K7</accession>
<dbReference type="SUPFAM" id="SSF56112">
    <property type="entry name" value="Protein kinase-like (PK-like)"/>
    <property type="match status" value="1"/>
</dbReference>
<feature type="compositionally biased region" description="Basic residues" evidence="3">
    <location>
        <begin position="56"/>
        <end position="67"/>
    </location>
</feature>
<sequence length="849" mass="96145">MADSGRRKKEVTCSPSKGPRRTLTGENKSSESRSQSQRRDMRKKDKQKTVDDDKKKSSKNNKSKAKSKMCDAVDSKSKMSGGLRLDRNEHLIPGTVITVQFLRVSVVDRIGSGGFGEIYLVKDDMNNKYAMKTEYKREGLSSRIKKEVKAYDQIMKYRSQNPEGVLHLISVFGSGAVGEMKFFVMTRVGTCVEKLIHKYEIKWHTALRVFTQMFDGITELHKVGYIHRDIKPANYSIGLKPYHRRIYLIDLGMSVHLADDDKDLPESSVYQFLGTVLYAPRASHRSLPQTAKDDLESWFYTCYDIMSPADIPWAKERNRERVYHLKEEFFKNPTEFFRGPMQFVEIIEMINRLEPCEVPDYKAIRKLLESAGEDEDVNVNDDETPFDWELMSTDDTQSPKKHVSFDGTSSPTKKKRPTDPPVLFTVNGRKTPLQMWLEKRAIPKYFHCFDCGAEFQLEQKYDKHLQVHQALDVCYQIQECEDMRLELEAIRVAKIKREEANELQRARKSSRESSTESDSRLKRSLDRSAEHKRRIRLVEAVVANRLRQPPVAANFLCSTMSSGRPASSLEENSFASASEHPLCMPSPSVAPSEMAVMSVATAMGPFANPHDIEFWETMSCATAESECSTAVEDDMTSVCDALEKVSVDTAVAPNEGFACGNGDDSWSTTLSDTGAYDSGSYADACSLDSEPSFTTAPSSDPGPVVYAVPACPEETIKVVWRNHDHYLASIKQESAPEEDDKTVTITFGEQSHIDDQERYFAPVDDSPSFDSMLCQDRKSQRPVSYYQMPELNKGAVDYAPRRVNVASQYHVAGLEDYHVFNNHPSHTDCHGGLNRFADSFYYGDQNVID</sequence>
<keyword evidence="7" id="KW-1185">Reference proteome</keyword>
<dbReference type="AlphaFoldDB" id="A0AA39I1K7"/>
<evidence type="ECO:0000313" key="7">
    <source>
        <dbReference type="Proteomes" id="UP001175271"/>
    </source>
</evidence>
<feature type="compositionally biased region" description="Basic and acidic residues" evidence="3">
    <location>
        <begin position="37"/>
        <end position="55"/>
    </location>
</feature>
<keyword evidence="2" id="KW-0067">ATP-binding</keyword>
<dbReference type="InterPro" id="IPR017441">
    <property type="entry name" value="Protein_kinase_ATP_BS"/>
</dbReference>
<dbReference type="InterPro" id="IPR011009">
    <property type="entry name" value="Kinase-like_dom_sf"/>
</dbReference>
<feature type="compositionally biased region" description="Basic and acidic residues" evidence="3">
    <location>
        <begin position="68"/>
        <end position="77"/>
    </location>
</feature>
<evidence type="ECO:0000313" key="6">
    <source>
        <dbReference type="EMBL" id="KAK0414898.1"/>
    </source>
</evidence>
<dbReference type="SMART" id="SM00220">
    <property type="entry name" value="S_TKc"/>
    <property type="match status" value="1"/>
</dbReference>
<keyword evidence="1" id="KW-0863">Zinc-finger</keyword>
<proteinExistence type="predicted"/>
<evidence type="ECO:0000259" key="5">
    <source>
        <dbReference type="PROSITE" id="PS50157"/>
    </source>
</evidence>
<evidence type="ECO:0000256" key="1">
    <source>
        <dbReference type="PROSITE-ProRule" id="PRU00042"/>
    </source>
</evidence>
<evidence type="ECO:0008006" key="8">
    <source>
        <dbReference type="Google" id="ProtNLM"/>
    </source>
</evidence>
<dbReference type="Gene3D" id="1.10.510.10">
    <property type="entry name" value="Transferase(Phosphotransferase) domain 1"/>
    <property type="match status" value="1"/>
</dbReference>
<feature type="domain" description="Protein kinase" evidence="4">
    <location>
        <begin position="104"/>
        <end position="368"/>
    </location>
</feature>
<keyword evidence="2" id="KW-0547">Nucleotide-binding</keyword>
<dbReference type="PROSITE" id="PS50157">
    <property type="entry name" value="ZINC_FINGER_C2H2_2"/>
    <property type="match status" value="1"/>
</dbReference>
<evidence type="ECO:0000259" key="4">
    <source>
        <dbReference type="PROSITE" id="PS50011"/>
    </source>
</evidence>
<keyword evidence="1" id="KW-0479">Metal-binding</keyword>
<feature type="domain" description="C2H2-type" evidence="5">
    <location>
        <begin position="446"/>
        <end position="468"/>
    </location>
</feature>
<feature type="region of interest" description="Disordered" evidence="3">
    <location>
        <begin position="374"/>
        <end position="421"/>
    </location>
</feature>
<dbReference type="PROSITE" id="PS50011">
    <property type="entry name" value="PROTEIN_KINASE_DOM"/>
    <property type="match status" value="1"/>
</dbReference>
<protein>
    <recommendedName>
        <fullName evidence="8">Protein kinase domain-containing protein</fullName>
    </recommendedName>
</protein>
<feature type="region of interest" description="Disordered" evidence="3">
    <location>
        <begin position="501"/>
        <end position="527"/>
    </location>
</feature>
<dbReference type="InterPro" id="IPR050235">
    <property type="entry name" value="CK1_Ser-Thr_kinase"/>
</dbReference>
<dbReference type="PROSITE" id="PS00028">
    <property type="entry name" value="ZINC_FINGER_C2H2_1"/>
    <property type="match status" value="1"/>
</dbReference>
<evidence type="ECO:0000256" key="2">
    <source>
        <dbReference type="PROSITE-ProRule" id="PRU10141"/>
    </source>
</evidence>
<feature type="region of interest" description="Disordered" evidence="3">
    <location>
        <begin position="1"/>
        <end position="81"/>
    </location>
</feature>
<organism evidence="6 7">
    <name type="scientific">Steinernema hermaphroditum</name>
    <dbReference type="NCBI Taxonomy" id="289476"/>
    <lineage>
        <taxon>Eukaryota</taxon>
        <taxon>Metazoa</taxon>
        <taxon>Ecdysozoa</taxon>
        <taxon>Nematoda</taxon>
        <taxon>Chromadorea</taxon>
        <taxon>Rhabditida</taxon>
        <taxon>Tylenchina</taxon>
        <taxon>Panagrolaimomorpha</taxon>
        <taxon>Strongyloidoidea</taxon>
        <taxon>Steinernematidae</taxon>
        <taxon>Steinernema</taxon>
    </lineage>
</organism>
<dbReference type="GO" id="GO:0005524">
    <property type="term" value="F:ATP binding"/>
    <property type="evidence" value="ECO:0007669"/>
    <property type="project" value="UniProtKB-UniRule"/>
</dbReference>
<gene>
    <name evidence="6" type="ORF">QR680_011668</name>
</gene>
<keyword evidence="1" id="KW-0862">Zinc</keyword>
<feature type="binding site" evidence="2">
    <location>
        <position position="132"/>
    </location>
    <ligand>
        <name>ATP</name>
        <dbReference type="ChEBI" id="CHEBI:30616"/>
    </ligand>
</feature>
<reference evidence="6" key="1">
    <citation type="submission" date="2023-06" db="EMBL/GenBank/DDBJ databases">
        <title>Genomic analysis of the entomopathogenic nematode Steinernema hermaphroditum.</title>
        <authorList>
            <person name="Schwarz E.M."/>
            <person name="Heppert J.K."/>
            <person name="Baniya A."/>
            <person name="Schwartz H.T."/>
            <person name="Tan C.-H."/>
            <person name="Antoshechkin I."/>
            <person name="Sternberg P.W."/>
            <person name="Goodrich-Blair H."/>
            <person name="Dillman A.R."/>
        </authorList>
    </citation>
    <scope>NUCLEOTIDE SEQUENCE</scope>
    <source>
        <strain evidence="6">PS9179</strain>
        <tissue evidence="6">Whole animal</tissue>
    </source>
</reference>
<dbReference type="Pfam" id="PF00069">
    <property type="entry name" value="Pkinase"/>
    <property type="match status" value="1"/>
</dbReference>
<dbReference type="GO" id="GO:0008270">
    <property type="term" value="F:zinc ion binding"/>
    <property type="evidence" value="ECO:0007669"/>
    <property type="project" value="UniProtKB-KW"/>
</dbReference>
<dbReference type="PROSITE" id="PS00107">
    <property type="entry name" value="PROTEIN_KINASE_ATP"/>
    <property type="match status" value="1"/>
</dbReference>
<dbReference type="Proteomes" id="UP001175271">
    <property type="component" value="Unassembled WGS sequence"/>
</dbReference>
<dbReference type="EMBL" id="JAUCMV010000002">
    <property type="protein sequence ID" value="KAK0414898.1"/>
    <property type="molecule type" value="Genomic_DNA"/>
</dbReference>
<comment type="caution">
    <text evidence="6">The sequence shown here is derived from an EMBL/GenBank/DDBJ whole genome shotgun (WGS) entry which is preliminary data.</text>
</comment>
<dbReference type="PANTHER" id="PTHR11909">
    <property type="entry name" value="CASEIN KINASE-RELATED"/>
    <property type="match status" value="1"/>
</dbReference>
<evidence type="ECO:0000256" key="3">
    <source>
        <dbReference type="SAM" id="MobiDB-lite"/>
    </source>
</evidence>
<name>A0AA39I1K7_9BILA</name>
<dbReference type="InterPro" id="IPR000719">
    <property type="entry name" value="Prot_kinase_dom"/>
</dbReference>
<feature type="compositionally biased region" description="Acidic residues" evidence="3">
    <location>
        <begin position="374"/>
        <end position="386"/>
    </location>
</feature>
<dbReference type="InterPro" id="IPR013087">
    <property type="entry name" value="Znf_C2H2_type"/>
</dbReference>